<keyword evidence="1" id="KW-0472">Membrane</keyword>
<proteinExistence type="predicted"/>
<evidence type="ECO:0000256" key="1">
    <source>
        <dbReference type="SAM" id="Phobius"/>
    </source>
</evidence>
<keyword evidence="3" id="KW-1185">Reference proteome</keyword>
<keyword evidence="1" id="KW-1133">Transmembrane helix</keyword>
<sequence>MSAPKTNVETQEKNHRPALGGMKFAVGAALVLFIAFVIWVFAAADDPEGAETQIDGRTGEAVQSE</sequence>
<organism evidence="2 3">
    <name type="scientific">Primorskyibacter flagellatus</name>
    <dbReference type="NCBI Taxonomy" id="1387277"/>
    <lineage>
        <taxon>Bacteria</taxon>
        <taxon>Pseudomonadati</taxon>
        <taxon>Pseudomonadota</taxon>
        <taxon>Alphaproteobacteria</taxon>
        <taxon>Rhodobacterales</taxon>
        <taxon>Roseobacteraceae</taxon>
        <taxon>Primorskyibacter</taxon>
    </lineage>
</organism>
<accession>A0A1W2BKL5</accession>
<protein>
    <submittedName>
        <fullName evidence="2">Uncharacterized protein</fullName>
    </submittedName>
</protein>
<evidence type="ECO:0000313" key="2">
    <source>
        <dbReference type="EMBL" id="SMC73320.1"/>
    </source>
</evidence>
<feature type="transmembrane region" description="Helical" evidence="1">
    <location>
        <begin position="21"/>
        <end position="42"/>
    </location>
</feature>
<dbReference type="STRING" id="1387277.SAMN06295998_104107"/>
<gene>
    <name evidence="2" type="ORF">SAMN06295998_104107</name>
</gene>
<dbReference type="AlphaFoldDB" id="A0A1W2BKL5"/>
<reference evidence="2 3" key="1">
    <citation type="submission" date="2017-04" db="EMBL/GenBank/DDBJ databases">
        <authorList>
            <person name="Afonso C.L."/>
            <person name="Miller P.J."/>
            <person name="Scott M.A."/>
            <person name="Spackman E."/>
            <person name="Goraichik I."/>
            <person name="Dimitrov K.M."/>
            <person name="Suarez D.L."/>
            <person name="Swayne D.E."/>
        </authorList>
    </citation>
    <scope>NUCLEOTIDE SEQUENCE [LARGE SCALE GENOMIC DNA]</scope>
    <source>
        <strain evidence="2 3">CGMCC 1.12644</strain>
    </source>
</reference>
<keyword evidence="1" id="KW-0812">Transmembrane</keyword>
<name>A0A1W2BKL5_9RHOB</name>
<evidence type="ECO:0000313" key="3">
    <source>
        <dbReference type="Proteomes" id="UP000192330"/>
    </source>
</evidence>
<dbReference type="RefSeq" id="WP_084352460.1">
    <property type="nucleotide sequence ID" value="NZ_FWYD01000004.1"/>
</dbReference>
<dbReference type="Proteomes" id="UP000192330">
    <property type="component" value="Unassembled WGS sequence"/>
</dbReference>
<dbReference type="EMBL" id="FWYD01000004">
    <property type="protein sequence ID" value="SMC73320.1"/>
    <property type="molecule type" value="Genomic_DNA"/>
</dbReference>